<dbReference type="Pfam" id="PF06527">
    <property type="entry name" value="TniQ"/>
    <property type="match status" value="1"/>
</dbReference>
<reference evidence="3 4" key="1">
    <citation type="submission" date="2013-04" db="EMBL/GenBank/DDBJ databases">
        <title>Draft genome of the heavy metal tolerant bacterium Lysinibacillus sphaericus strain OT4b.31.</title>
        <authorList>
            <person name="Pena-Montenegro T.D."/>
            <person name="Dussan J."/>
        </authorList>
    </citation>
    <scope>NUCLEOTIDE SEQUENCE [LARGE SCALE GENOMIC DNA]</scope>
    <source>
        <strain evidence="3 4">OT4b.31</strain>
    </source>
</reference>
<accession>R7Z9V1</accession>
<dbReference type="eggNOG" id="COG3677">
    <property type="taxonomic scope" value="Bacteria"/>
</dbReference>
<sequence>MLPFFTNPYPNELIYSAIARYHFYSGNIDCKDTLEELFDNRSVIPSAGIGSYFSVLAEKLGAQYSVESLLANHTIYPYYASFLSKQRQQEILNDVKDDGKALYTRLGMVAGGICNKSGIYYCAICAKSDTEQFGEPYIHREHQLQGIDYCPHHEVLLREYPVINDSRIEYIRFELNHMNLSDLYEIDPHKEMSIYLAKQAYKLLHIPLHSLSREDINSKYKTLLREHNLITASDRVRQHELYQAFKTTFSSNFLKCYQSELSEEDEYNWLKVLTRNMKRHVHPFRHLLFLYFLKHDIEELVVLTKDIGAFGKGPFPCLNKAASHYQQLIIQNVEVTRDYKSKNLIGTFACSCGFIYARKHTTDMFEIGRVKAFGKVWIKKLNILAKEKWSIRAMAKILGVDSKTIKQNLNGNVELKQIIESNEYDFDKLDQYKQELLRKVHQNQNLSRTSLRKKLGKQYIYLYYYDSSYLESVLPQVQLRNKPTTSVNWPKRDQQYEQQIKRLHQQLLQELKPIRITKSILGRRLGILANLERHLDKLPNTNKLLNDITESVQEFQLRRCYKIIDELINQNIVIVLWRIQRIAAIKSHHFHKIKPQLEHYIEMKQEVRNDARTTS</sequence>
<protein>
    <submittedName>
        <fullName evidence="3">Tranposition Protein</fullName>
    </submittedName>
</protein>
<dbReference type="Proteomes" id="UP000013911">
    <property type="component" value="Unassembled WGS sequence"/>
</dbReference>
<evidence type="ECO:0000313" key="3">
    <source>
        <dbReference type="EMBL" id="EON70940.1"/>
    </source>
</evidence>
<feature type="domain" description="Transposon Tn7 transposition protein TnsD C-terminal" evidence="2">
    <location>
        <begin position="196"/>
        <end position="545"/>
    </location>
</feature>
<dbReference type="HOGENOM" id="CLU_033785_1_0_9"/>
<dbReference type="OrthoDB" id="470139at2"/>
<feature type="domain" description="TniQ" evidence="1">
    <location>
        <begin position="3"/>
        <end position="157"/>
    </location>
</feature>
<dbReference type="Pfam" id="PF15978">
    <property type="entry name" value="TnsD"/>
    <property type="match status" value="1"/>
</dbReference>
<evidence type="ECO:0000313" key="4">
    <source>
        <dbReference type="Proteomes" id="UP000013911"/>
    </source>
</evidence>
<proteinExistence type="predicted"/>
<evidence type="ECO:0000259" key="1">
    <source>
        <dbReference type="Pfam" id="PF06527"/>
    </source>
</evidence>
<organism evidence="3 4">
    <name type="scientific">Lysinibacillus sphaericus OT4b.31</name>
    <dbReference type="NCBI Taxonomy" id="1285586"/>
    <lineage>
        <taxon>Bacteria</taxon>
        <taxon>Bacillati</taxon>
        <taxon>Bacillota</taxon>
        <taxon>Bacilli</taxon>
        <taxon>Bacillales</taxon>
        <taxon>Bacillaceae</taxon>
        <taxon>Lysinibacillus</taxon>
    </lineage>
</organism>
<dbReference type="EMBL" id="AQPX01000025">
    <property type="protein sequence ID" value="EON70940.1"/>
    <property type="molecule type" value="Genomic_DNA"/>
</dbReference>
<dbReference type="InterPro" id="IPR009492">
    <property type="entry name" value="TniQ"/>
</dbReference>
<dbReference type="AlphaFoldDB" id="R7Z9V1"/>
<comment type="caution">
    <text evidence="3">The sequence shown here is derived from an EMBL/GenBank/DDBJ whole genome shotgun (WGS) entry which is preliminary data.</text>
</comment>
<name>R7Z9V1_LYSSH</name>
<gene>
    <name evidence="3" type="ORF">H131_18217</name>
</gene>
<dbReference type="PATRIC" id="fig|1285586.5.peg.3804"/>
<evidence type="ECO:0000259" key="2">
    <source>
        <dbReference type="Pfam" id="PF15978"/>
    </source>
</evidence>
<dbReference type="RefSeq" id="WP_010860564.1">
    <property type="nucleotide sequence ID" value="NZ_KB933398.1"/>
</dbReference>
<dbReference type="InterPro" id="IPR032750">
    <property type="entry name" value="TnsD_C"/>
</dbReference>